<comment type="caution">
    <text evidence="3">The sequence shown here is derived from an EMBL/GenBank/DDBJ whole genome shotgun (WGS) entry which is preliminary data.</text>
</comment>
<evidence type="ECO:0000256" key="1">
    <source>
        <dbReference type="ARBA" id="ARBA00009817"/>
    </source>
</evidence>
<dbReference type="InterPro" id="IPR011256">
    <property type="entry name" value="Reg_factor_effector_dom_sf"/>
</dbReference>
<comment type="similarity">
    <text evidence="1">Belongs to the HEBP family.</text>
</comment>
<name>A0AAV4WUK4_CAEEX</name>
<gene>
    <name evidence="3" type="ORF">CEXT_90001</name>
</gene>
<dbReference type="Pfam" id="PF04832">
    <property type="entry name" value="SOUL"/>
    <property type="match status" value="1"/>
</dbReference>
<dbReference type="InterPro" id="IPR006917">
    <property type="entry name" value="SOUL_heme-bd"/>
</dbReference>
<evidence type="ECO:0000313" key="4">
    <source>
        <dbReference type="Proteomes" id="UP001054945"/>
    </source>
</evidence>
<keyword evidence="4" id="KW-1185">Reference proteome</keyword>
<dbReference type="PANTHER" id="PTHR11220">
    <property type="entry name" value="HEME-BINDING PROTEIN-RELATED"/>
    <property type="match status" value="1"/>
</dbReference>
<dbReference type="AlphaFoldDB" id="A0AAV4WUK4"/>
<evidence type="ECO:0000313" key="3">
    <source>
        <dbReference type="EMBL" id="GIY85218.1"/>
    </source>
</evidence>
<accession>A0AAV4WUK4</accession>
<organism evidence="3 4">
    <name type="scientific">Caerostris extrusa</name>
    <name type="common">Bark spider</name>
    <name type="synonym">Caerostris bankana</name>
    <dbReference type="NCBI Taxonomy" id="172846"/>
    <lineage>
        <taxon>Eukaryota</taxon>
        <taxon>Metazoa</taxon>
        <taxon>Ecdysozoa</taxon>
        <taxon>Arthropoda</taxon>
        <taxon>Chelicerata</taxon>
        <taxon>Arachnida</taxon>
        <taxon>Araneae</taxon>
        <taxon>Araneomorphae</taxon>
        <taxon>Entelegynae</taxon>
        <taxon>Araneoidea</taxon>
        <taxon>Araneidae</taxon>
        <taxon>Caerostris</taxon>
    </lineage>
</organism>
<dbReference type="EMBL" id="BPLR01016626">
    <property type="protein sequence ID" value="GIY85218.1"/>
    <property type="molecule type" value="Genomic_DNA"/>
</dbReference>
<proteinExistence type="inferred from homology"/>
<reference evidence="3 4" key="1">
    <citation type="submission" date="2021-06" db="EMBL/GenBank/DDBJ databases">
        <title>Caerostris extrusa draft genome.</title>
        <authorList>
            <person name="Kono N."/>
            <person name="Arakawa K."/>
        </authorList>
    </citation>
    <scope>NUCLEOTIDE SEQUENCE [LARGE SCALE GENOMIC DNA]</scope>
</reference>
<protein>
    <submittedName>
        <fullName evidence="3">Heme-binding protein 1</fullName>
    </submittedName>
</protein>
<feature type="region of interest" description="Disordered" evidence="2">
    <location>
        <begin position="179"/>
        <end position="207"/>
    </location>
</feature>
<dbReference type="Proteomes" id="UP001054945">
    <property type="component" value="Unassembled WGS sequence"/>
</dbReference>
<evidence type="ECO:0000256" key="2">
    <source>
        <dbReference type="SAM" id="MobiDB-lite"/>
    </source>
</evidence>
<dbReference type="PANTHER" id="PTHR11220:SF1">
    <property type="entry name" value="HEME-BINDING PROTEIN 2"/>
    <property type="match status" value="1"/>
</dbReference>
<feature type="region of interest" description="Disordered" evidence="2">
    <location>
        <begin position="112"/>
        <end position="143"/>
    </location>
</feature>
<sequence>MRQTCERETTKKVCGHEARDGLYPATMKSRSAYEERQYPATTWVSTSTEGPSLNDANNHMYRKLFSYIQGNNAKGMKLNTTTPIRTRIVPCHGATCSTIFIMSFLIPADSGDSAPTPWIRRSSSRRTPGAIRGQNFRRPPQRVGLAGGIPQAGRVAEEGALHRQELLLHGVVRPALSALPSRQRGLDGQEGGEAAAQHERGKRPHLP</sequence>
<dbReference type="SUPFAM" id="SSF55136">
    <property type="entry name" value="Probable bacterial effector-binding domain"/>
    <property type="match status" value="1"/>
</dbReference>
<dbReference type="Gene3D" id="3.20.80.10">
    <property type="entry name" value="Regulatory factor, effector binding domain"/>
    <property type="match status" value="1"/>
</dbReference>